<feature type="signal peptide" evidence="2">
    <location>
        <begin position="1"/>
        <end position="27"/>
    </location>
</feature>
<evidence type="ECO:0000256" key="2">
    <source>
        <dbReference type="SAM" id="SignalP"/>
    </source>
</evidence>
<sequence length="118" mass="12242">MRNFRTAAVALATATTVAFGGVSAASAAEPDTQAQSSSFTGSSKIGDKLNADEEVAGTDLLGKETNDENNDATWSLIWRDGTIAAGIVAAIGGLIAAYNQAVYTGILPQHILDPIFRR</sequence>
<dbReference type="Proteomes" id="UP000218690">
    <property type="component" value="Unassembled WGS sequence"/>
</dbReference>
<accession>A0A2A4AHX8</accession>
<evidence type="ECO:0000313" key="4">
    <source>
        <dbReference type="Proteomes" id="UP000218690"/>
    </source>
</evidence>
<keyword evidence="2" id="KW-0732">Signal</keyword>
<feature type="compositionally biased region" description="Polar residues" evidence="1">
    <location>
        <begin position="32"/>
        <end position="43"/>
    </location>
</feature>
<organism evidence="3 4">
    <name type="scientific">Corynebacterium accolens</name>
    <dbReference type="NCBI Taxonomy" id="38284"/>
    <lineage>
        <taxon>Bacteria</taxon>
        <taxon>Bacillati</taxon>
        <taxon>Actinomycetota</taxon>
        <taxon>Actinomycetes</taxon>
        <taxon>Mycobacteriales</taxon>
        <taxon>Corynebacteriaceae</taxon>
        <taxon>Corynebacterium</taxon>
    </lineage>
</organism>
<gene>
    <name evidence="3" type="ORF">COM45_10130</name>
</gene>
<evidence type="ECO:0000256" key="1">
    <source>
        <dbReference type="SAM" id="MobiDB-lite"/>
    </source>
</evidence>
<comment type="caution">
    <text evidence="3">The sequence shown here is derived from an EMBL/GenBank/DDBJ whole genome shotgun (WGS) entry which is preliminary data.</text>
</comment>
<proteinExistence type="predicted"/>
<dbReference type="AlphaFoldDB" id="A0A2A4AHX8"/>
<reference evidence="3 4" key="1">
    <citation type="submission" date="2017-09" db="EMBL/GenBank/DDBJ databases">
        <title>Draft Genome Sequence of Corynebacterium accolens AH4003.</title>
        <authorList>
            <person name="Chen Y."/>
            <person name="Oosthuysen W.F."/>
            <person name="Kelley S."/>
            <person name="Horswill A."/>
        </authorList>
    </citation>
    <scope>NUCLEOTIDE SEQUENCE [LARGE SCALE GENOMIC DNA]</scope>
    <source>
        <strain evidence="3 4">AH4003</strain>
    </source>
</reference>
<protein>
    <recommendedName>
        <fullName evidence="5">Or membrane protein</fullName>
    </recommendedName>
</protein>
<dbReference type="EMBL" id="NWBP01000033">
    <property type="protein sequence ID" value="PCC82059.1"/>
    <property type="molecule type" value="Genomic_DNA"/>
</dbReference>
<feature type="chain" id="PRO_5012494849" description="Or membrane protein" evidence="2">
    <location>
        <begin position="28"/>
        <end position="118"/>
    </location>
</feature>
<feature type="region of interest" description="Disordered" evidence="1">
    <location>
        <begin position="26"/>
        <end position="48"/>
    </location>
</feature>
<name>A0A2A4AHX8_9CORY</name>
<evidence type="ECO:0008006" key="5">
    <source>
        <dbReference type="Google" id="ProtNLM"/>
    </source>
</evidence>
<evidence type="ECO:0000313" key="3">
    <source>
        <dbReference type="EMBL" id="PCC82059.1"/>
    </source>
</evidence>